<protein>
    <submittedName>
        <fullName evidence="1">Cytochrome b6-f complex subunit PetP</fullName>
    </submittedName>
</protein>
<geneLocation type="chloroplast" evidence="1"/>
<evidence type="ECO:0000313" key="1">
    <source>
        <dbReference type="EMBL" id="ARW68328.1"/>
    </source>
</evidence>
<proteinExistence type="predicted"/>
<reference evidence="1" key="1">
    <citation type="journal article" date="2017" name="J. Phycol.">
        <title>Analysis of chloroplast genomes and a supermatrix inform reclassification of the Rhodomelaceae (Rhodophyta).</title>
        <authorList>
            <person name="Diaz-Tapia P."/>
            <person name="Maggs C.A."/>
            <person name="West J.A."/>
            <person name="Verbruggen H."/>
        </authorList>
    </citation>
    <scope>NUCLEOTIDE SEQUENCE</scope>
    <source>
        <strain evidence="1">PD1582</strain>
    </source>
</reference>
<keyword evidence="1" id="KW-0934">Plastid</keyword>
<dbReference type="AlphaFoldDB" id="A0A1Z1MQJ5"/>
<accession>A0A1Z1MQJ5</accession>
<dbReference type="EMBL" id="MF101451">
    <property type="protein sequence ID" value="ARW68328.1"/>
    <property type="molecule type" value="Genomic_DNA"/>
</dbReference>
<organism evidence="1">
    <name type="scientific">Chondria sp.</name>
    <name type="common">in: red algae</name>
    <dbReference type="NCBI Taxonomy" id="1982705"/>
    <lineage>
        <taxon>Eukaryota</taxon>
        <taxon>Rhodophyta</taxon>
        <taxon>Florideophyceae</taxon>
        <taxon>Rhodymeniophycidae</taxon>
        <taxon>Ceramiales</taxon>
        <taxon>Rhodomelaceae</taxon>
        <taxon>Chondrieae</taxon>
        <taxon>Chondria</taxon>
    </lineage>
</organism>
<keyword evidence="1" id="KW-0150">Chloroplast</keyword>
<gene>
    <name evidence="1" type="primary">petP</name>
</gene>
<name>A0A1Z1MQJ5_9FLOR</name>
<sequence length="65" mass="7792">MNKTKVNIDSIPQKIKKRITKHLYKKILLVGYKQFSTKCKTPLIEFPNKARIWVLIYEIKNSRMI</sequence>